<dbReference type="InterPro" id="IPR044650">
    <property type="entry name" value="SRFR1-like"/>
</dbReference>
<dbReference type="RefSeq" id="WP_145374668.1">
    <property type="nucleotide sequence ID" value="NZ_CP036276.1"/>
</dbReference>
<dbReference type="Proteomes" id="UP000319383">
    <property type="component" value="Chromosome"/>
</dbReference>
<evidence type="ECO:0000256" key="1">
    <source>
        <dbReference type="PROSITE-ProRule" id="PRU00339"/>
    </source>
</evidence>
<dbReference type="Gene3D" id="1.25.40.10">
    <property type="entry name" value="Tetratricopeptide repeat domain"/>
    <property type="match status" value="2"/>
</dbReference>
<feature type="repeat" description="TPR" evidence="1">
    <location>
        <begin position="72"/>
        <end position="105"/>
    </location>
</feature>
<dbReference type="PROSITE" id="PS50005">
    <property type="entry name" value="TPR"/>
    <property type="match status" value="1"/>
</dbReference>
<dbReference type="Pfam" id="PF13432">
    <property type="entry name" value="TPR_16"/>
    <property type="match status" value="1"/>
</dbReference>
<protein>
    <submittedName>
        <fullName evidence="2">Tetratricopeptide repeat protein</fullName>
    </submittedName>
</protein>
<keyword evidence="3" id="KW-1185">Reference proteome</keyword>
<dbReference type="GO" id="GO:0045892">
    <property type="term" value="P:negative regulation of DNA-templated transcription"/>
    <property type="evidence" value="ECO:0007669"/>
    <property type="project" value="InterPro"/>
</dbReference>
<dbReference type="PANTHER" id="PTHR44749:SF1">
    <property type="entry name" value="TETRATRICOPEPTIDE-LIKE HELICAL DOMAIN-CONTAINING PROTEIN"/>
    <property type="match status" value="1"/>
</dbReference>
<gene>
    <name evidence="2" type="ORF">Mal52_11100</name>
</gene>
<evidence type="ECO:0000313" key="3">
    <source>
        <dbReference type="Proteomes" id="UP000319383"/>
    </source>
</evidence>
<sequence>MEFFLNESYAALFFDEMEEYQALISQLTNHLIRNGRNVHALNNRAVANWEIGNVEEAKADLESVLDIGADNHVPYHKLGEIYEKQGDLEGAIALYSKAVERWPSESSCYSIRAYALFCAKRWVEAIPDFDKALEIYGDWKKWYLDRATAKEKIGDWGGAEEDRQLASQLK</sequence>
<reference evidence="2 3" key="1">
    <citation type="submission" date="2019-02" db="EMBL/GenBank/DDBJ databases">
        <title>Deep-cultivation of Planctomycetes and their phenomic and genomic characterization uncovers novel biology.</title>
        <authorList>
            <person name="Wiegand S."/>
            <person name="Jogler M."/>
            <person name="Boedeker C."/>
            <person name="Pinto D."/>
            <person name="Vollmers J."/>
            <person name="Rivas-Marin E."/>
            <person name="Kohn T."/>
            <person name="Peeters S.H."/>
            <person name="Heuer A."/>
            <person name="Rast P."/>
            <person name="Oberbeckmann S."/>
            <person name="Bunk B."/>
            <person name="Jeske O."/>
            <person name="Meyerdierks A."/>
            <person name="Storesund J.E."/>
            <person name="Kallscheuer N."/>
            <person name="Luecker S."/>
            <person name="Lage O.M."/>
            <person name="Pohl T."/>
            <person name="Merkel B.J."/>
            <person name="Hornburger P."/>
            <person name="Mueller R.-W."/>
            <person name="Bruemmer F."/>
            <person name="Labrenz M."/>
            <person name="Spormann A.M."/>
            <person name="Op den Camp H."/>
            <person name="Overmann J."/>
            <person name="Amann R."/>
            <person name="Jetten M.S.M."/>
            <person name="Mascher T."/>
            <person name="Medema M.H."/>
            <person name="Devos D.P."/>
            <person name="Kaster A.-K."/>
            <person name="Ovreas L."/>
            <person name="Rohde M."/>
            <person name="Galperin M.Y."/>
            <person name="Jogler C."/>
        </authorList>
    </citation>
    <scope>NUCLEOTIDE SEQUENCE [LARGE SCALE GENOMIC DNA]</scope>
    <source>
        <strain evidence="2 3">Mal52</strain>
    </source>
</reference>
<keyword evidence="1" id="KW-0802">TPR repeat</keyword>
<dbReference type="Pfam" id="PF13181">
    <property type="entry name" value="TPR_8"/>
    <property type="match status" value="1"/>
</dbReference>
<accession>A0A517ZJN1</accession>
<dbReference type="SUPFAM" id="SSF48452">
    <property type="entry name" value="TPR-like"/>
    <property type="match status" value="1"/>
</dbReference>
<dbReference type="SMART" id="SM00028">
    <property type="entry name" value="TPR"/>
    <property type="match status" value="3"/>
</dbReference>
<proteinExistence type="predicted"/>
<dbReference type="KEGG" id="sdyn:Mal52_11100"/>
<dbReference type="PANTHER" id="PTHR44749">
    <property type="entry name" value="SUPPRESSOR OF RPS4-RLD 1"/>
    <property type="match status" value="1"/>
</dbReference>
<name>A0A517ZJN1_9PLAN</name>
<dbReference type="EMBL" id="CP036276">
    <property type="protein sequence ID" value="QDU42643.1"/>
    <property type="molecule type" value="Genomic_DNA"/>
</dbReference>
<evidence type="ECO:0000313" key="2">
    <source>
        <dbReference type="EMBL" id="QDU42643.1"/>
    </source>
</evidence>
<dbReference type="InterPro" id="IPR011990">
    <property type="entry name" value="TPR-like_helical_dom_sf"/>
</dbReference>
<organism evidence="2 3">
    <name type="scientific">Symmachiella dynata</name>
    <dbReference type="NCBI Taxonomy" id="2527995"/>
    <lineage>
        <taxon>Bacteria</taxon>
        <taxon>Pseudomonadati</taxon>
        <taxon>Planctomycetota</taxon>
        <taxon>Planctomycetia</taxon>
        <taxon>Planctomycetales</taxon>
        <taxon>Planctomycetaceae</taxon>
        <taxon>Symmachiella</taxon>
    </lineage>
</organism>
<dbReference type="AlphaFoldDB" id="A0A517ZJN1"/>
<dbReference type="InterPro" id="IPR019734">
    <property type="entry name" value="TPR_rpt"/>
</dbReference>